<dbReference type="Gene3D" id="3.30.420.10">
    <property type="entry name" value="Ribonuclease H-like superfamily/Ribonuclease H"/>
    <property type="match status" value="1"/>
</dbReference>
<keyword evidence="2" id="KW-1185">Reference proteome</keyword>
<protein>
    <submittedName>
        <fullName evidence="1">Transposable element tcb2 transposase</fullName>
    </submittedName>
</protein>
<dbReference type="GO" id="GO:0003676">
    <property type="term" value="F:nucleic acid binding"/>
    <property type="evidence" value="ECO:0007669"/>
    <property type="project" value="InterPro"/>
</dbReference>
<comment type="caution">
    <text evidence="1">The sequence shown here is derived from an EMBL/GenBank/DDBJ whole genome shotgun (WGS) entry which is preliminary data.</text>
</comment>
<dbReference type="OrthoDB" id="10006939at2759"/>
<evidence type="ECO:0000313" key="1">
    <source>
        <dbReference type="EMBL" id="RNA41515.1"/>
    </source>
</evidence>
<sequence>QDGAKPHTANISQNYSCNNQNLFISKEIWPSNSPDLNPCDCYVNEVPTDELNQIYKSGFLSISFEPNFWMNQSPDFIENKLTPTFIEHPLICVLKRRFLPFGQRDRTLEDTFRKEYGHSMDIKLIVILI</sequence>
<evidence type="ECO:0000313" key="2">
    <source>
        <dbReference type="Proteomes" id="UP000276133"/>
    </source>
</evidence>
<reference evidence="1 2" key="1">
    <citation type="journal article" date="2018" name="Sci. Rep.">
        <title>Genomic signatures of local adaptation to the degree of environmental predictability in rotifers.</title>
        <authorList>
            <person name="Franch-Gras L."/>
            <person name="Hahn C."/>
            <person name="Garcia-Roger E.M."/>
            <person name="Carmona M.J."/>
            <person name="Serra M."/>
            <person name="Gomez A."/>
        </authorList>
    </citation>
    <scope>NUCLEOTIDE SEQUENCE [LARGE SCALE GENOMIC DNA]</scope>
    <source>
        <strain evidence="1">HYR1</strain>
    </source>
</reference>
<organism evidence="1 2">
    <name type="scientific">Brachionus plicatilis</name>
    <name type="common">Marine rotifer</name>
    <name type="synonym">Brachionus muelleri</name>
    <dbReference type="NCBI Taxonomy" id="10195"/>
    <lineage>
        <taxon>Eukaryota</taxon>
        <taxon>Metazoa</taxon>
        <taxon>Spiralia</taxon>
        <taxon>Gnathifera</taxon>
        <taxon>Rotifera</taxon>
        <taxon>Eurotatoria</taxon>
        <taxon>Monogononta</taxon>
        <taxon>Pseudotrocha</taxon>
        <taxon>Ploima</taxon>
        <taxon>Brachionidae</taxon>
        <taxon>Brachionus</taxon>
    </lineage>
</organism>
<gene>
    <name evidence="1" type="ORF">BpHYR1_006879</name>
</gene>
<dbReference type="InterPro" id="IPR036397">
    <property type="entry name" value="RNaseH_sf"/>
</dbReference>
<dbReference type="EMBL" id="REGN01000493">
    <property type="protein sequence ID" value="RNA41515.1"/>
    <property type="molecule type" value="Genomic_DNA"/>
</dbReference>
<proteinExistence type="predicted"/>
<dbReference type="Proteomes" id="UP000276133">
    <property type="component" value="Unassembled WGS sequence"/>
</dbReference>
<dbReference type="AlphaFoldDB" id="A0A3M7T0N3"/>
<name>A0A3M7T0N3_BRAPC</name>
<accession>A0A3M7T0N3</accession>
<feature type="non-terminal residue" evidence="1">
    <location>
        <position position="1"/>
    </location>
</feature>